<gene>
    <name evidence="5 7" type="primary">rcsA</name>
    <name evidence="7" type="ORF">BV494_13820</name>
</gene>
<organism evidence="7 8">
    <name type="scientific">Rahnella sikkimica</name>
    <dbReference type="NCBI Taxonomy" id="1805933"/>
    <lineage>
        <taxon>Bacteria</taxon>
        <taxon>Pseudomonadati</taxon>
        <taxon>Pseudomonadota</taxon>
        <taxon>Gammaproteobacteria</taxon>
        <taxon>Enterobacterales</taxon>
        <taxon>Yersiniaceae</taxon>
        <taxon>Rahnella</taxon>
    </lineage>
</organism>
<keyword evidence="4 5" id="KW-0804">Transcription</keyword>
<keyword evidence="2 5" id="KW-0805">Transcription regulation</keyword>
<proteinExistence type="inferred from homology"/>
<keyword evidence="1 5" id="KW-0716">Sensory transduction</keyword>
<dbReference type="RefSeq" id="WP_104923405.1">
    <property type="nucleotide sequence ID" value="NZ_CP019062.1"/>
</dbReference>
<dbReference type="InterPro" id="IPR000792">
    <property type="entry name" value="Tscrpt_reg_LuxR_C"/>
</dbReference>
<dbReference type="InterPro" id="IPR036388">
    <property type="entry name" value="WH-like_DNA-bd_sf"/>
</dbReference>
<dbReference type="PRINTS" id="PR00038">
    <property type="entry name" value="HTHLUXR"/>
</dbReference>
<evidence type="ECO:0000256" key="5">
    <source>
        <dbReference type="HAMAP-Rule" id="MF_00982"/>
    </source>
</evidence>
<dbReference type="SUPFAM" id="SSF46894">
    <property type="entry name" value="C-terminal effector domain of the bipartite response regulators"/>
    <property type="match status" value="1"/>
</dbReference>
<dbReference type="EMBL" id="CP019062">
    <property type="protein sequence ID" value="AVF35941.1"/>
    <property type="molecule type" value="Genomic_DNA"/>
</dbReference>
<evidence type="ECO:0000256" key="3">
    <source>
        <dbReference type="ARBA" id="ARBA00023125"/>
    </source>
</evidence>
<dbReference type="KEGG" id="rox:BV494_13820"/>
<protein>
    <recommendedName>
        <fullName evidence="5">Transcriptional regulatory protein RcsA</fullName>
    </recommendedName>
</protein>
<dbReference type="GO" id="GO:0006355">
    <property type="term" value="P:regulation of DNA-templated transcription"/>
    <property type="evidence" value="ECO:0007669"/>
    <property type="project" value="UniProtKB-UniRule"/>
</dbReference>
<dbReference type="OrthoDB" id="6506302at2"/>
<dbReference type="SMART" id="SM00421">
    <property type="entry name" value="HTH_LUXR"/>
    <property type="match status" value="1"/>
</dbReference>
<keyword evidence="8" id="KW-1185">Reference proteome</keyword>
<dbReference type="AlphaFoldDB" id="A0A2L1USM3"/>
<evidence type="ECO:0000256" key="2">
    <source>
        <dbReference type="ARBA" id="ARBA00023015"/>
    </source>
</evidence>
<dbReference type="NCBIfam" id="NF011940">
    <property type="entry name" value="PRK15411.1"/>
    <property type="match status" value="1"/>
</dbReference>
<name>A0A2L1USM3_9GAMM</name>
<comment type="function">
    <text evidence="5">Component of the Rcs signaling system, which controls transcription of numerous genes. Binds to DNA to regulate expression of genes.</text>
</comment>
<accession>A0A2L1USM3</accession>
<sequence>MSSLIVDQCFYTQLALHSLLQLNGQHQKDILSLKDIDALQATCNSLRPEIIFVNEDCFVTDAQSGHALREVINAHPGTLFFIFISKENLNYQNYVPIRKNIIIISKSIRTTTIYQLIAHNLQLSRSAEAEPEAESEQPLDLTPVSLSRTESSILKMWMSGLNTQNISQHLNIKQKTVASHKGNIKRKVKTQNKQAIYHVVKLTDILTSGMFVGRTQPIRLTGEPDEFSVPFG</sequence>
<evidence type="ECO:0000256" key="1">
    <source>
        <dbReference type="ARBA" id="ARBA00022606"/>
    </source>
</evidence>
<dbReference type="Pfam" id="PF00196">
    <property type="entry name" value="GerE"/>
    <property type="match status" value="1"/>
</dbReference>
<evidence type="ECO:0000313" key="8">
    <source>
        <dbReference type="Proteomes" id="UP000239197"/>
    </source>
</evidence>
<evidence type="ECO:0000313" key="7">
    <source>
        <dbReference type="EMBL" id="AVF35941.1"/>
    </source>
</evidence>
<keyword evidence="3 5" id="KW-0238">DNA-binding</keyword>
<dbReference type="HAMAP" id="MF_00982">
    <property type="entry name" value="RcsA"/>
    <property type="match status" value="1"/>
</dbReference>
<evidence type="ECO:0000256" key="4">
    <source>
        <dbReference type="ARBA" id="ARBA00023163"/>
    </source>
</evidence>
<dbReference type="InterPro" id="IPR016032">
    <property type="entry name" value="Sig_transdc_resp-reg_C-effctor"/>
</dbReference>
<feature type="domain" description="HTH luxR-type" evidence="6">
    <location>
        <begin position="139"/>
        <end position="204"/>
    </location>
</feature>
<dbReference type="PROSITE" id="PS00622">
    <property type="entry name" value="HTH_LUXR_1"/>
    <property type="match status" value="1"/>
</dbReference>
<dbReference type="CDD" id="cd06170">
    <property type="entry name" value="LuxR_C_like"/>
    <property type="match status" value="1"/>
</dbReference>
<evidence type="ECO:0000259" key="6">
    <source>
        <dbReference type="PROSITE" id="PS50043"/>
    </source>
</evidence>
<comment type="similarity">
    <text evidence="5">Belongs to the RcsA family.</text>
</comment>
<reference evidence="8" key="1">
    <citation type="submission" date="2017-01" db="EMBL/GenBank/DDBJ databases">
        <title>Genome sequence of Rouxiella sp. ERMR1:05.</title>
        <authorList>
            <person name="Kumar R."/>
            <person name="Singh D."/>
            <person name="Kumar S."/>
        </authorList>
    </citation>
    <scope>NUCLEOTIDE SEQUENCE [LARGE SCALE GENOMIC DNA]</scope>
    <source>
        <strain evidence="8">ERMR1:05</strain>
    </source>
</reference>
<dbReference type="GO" id="GO:0003677">
    <property type="term" value="F:DNA binding"/>
    <property type="evidence" value="ECO:0007669"/>
    <property type="project" value="UniProtKB-UniRule"/>
</dbReference>
<dbReference type="Gene3D" id="1.10.10.10">
    <property type="entry name" value="Winged helix-like DNA-binding domain superfamily/Winged helix DNA-binding domain"/>
    <property type="match status" value="1"/>
</dbReference>
<dbReference type="Proteomes" id="UP000239197">
    <property type="component" value="Chromosome"/>
</dbReference>
<dbReference type="PROSITE" id="PS50043">
    <property type="entry name" value="HTH_LUXR_2"/>
    <property type="match status" value="1"/>
</dbReference>
<dbReference type="InterPro" id="IPR030866">
    <property type="entry name" value="RcsA"/>
</dbReference>